<proteinExistence type="predicted"/>
<reference evidence="3 4" key="1">
    <citation type="submission" date="2024-04" db="EMBL/GenBank/DDBJ databases">
        <title>Novel species of the genus Ideonella isolated from streams.</title>
        <authorList>
            <person name="Lu H."/>
        </authorList>
    </citation>
    <scope>NUCLEOTIDE SEQUENCE [LARGE SCALE GENOMIC DNA]</scope>
    <source>
        <strain evidence="3 4">DXS29W</strain>
    </source>
</reference>
<feature type="compositionally biased region" description="Low complexity" evidence="1">
    <location>
        <begin position="134"/>
        <end position="146"/>
    </location>
</feature>
<evidence type="ECO:0000313" key="3">
    <source>
        <dbReference type="EMBL" id="MEK8031058.1"/>
    </source>
</evidence>
<dbReference type="Proteomes" id="UP001371218">
    <property type="component" value="Unassembled WGS sequence"/>
</dbReference>
<evidence type="ECO:0000256" key="2">
    <source>
        <dbReference type="SAM" id="SignalP"/>
    </source>
</evidence>
<protein>
    <submittedName>
        <fullName evidence="3">Uncharacterized protein</fullName>
    </submittedName>
</protein>
<feature type="compositionally biased region" description="Basic and acidic residues" evidence="1">
    <location>
        <begin position="113"/>
        <end position="132"/>
    </location>
</feature>
<accession>A0ABU9BM78</accession>
<dbReference type="RefSeq" id="WP_341425422.1">
    <property type="nucleotide sequence ID" value="NZ_JBBUTG010000004.1"/>
</dbReference>
<evidence type="ECO:0000313" key="4">
    <source>
        <dbReference type="Proteomes" id="UP001371218"/>
    </source>
</evidence>
<feature type="compositionally biased region" description="Basic and acidic residues" evidence="1">
    <location>
        <begin position="53"/>
        <end position="91"/>
    </location>
</feature>
<feature type="region of interest" description="Disordered" evidence="1">
    <location>
        <begin position="23"/>
        <end position="146"/>
    </location>
</feature>
<organism evidence="3 4">
    <name type="scientific">Ideonella lacteola</name>
    <dbReference type="NCBI Taxonomy" id="2984193"/>
    <lineage>
        <taxon>Bacteria</taxon>
        <taxon>Pseudomonadati</taxon>
        <taxon>Pseudomonadota</taxon>
        <taxon>Betaproteobacteria</taxon>
        <taxon>Burkholderiales</taxon>
        <taxon>Sphaerotilaceae</taxon>
        <taxon>Ideonella</taxon>
    </lineage>
</organism>
<feature type="chain" id="PRO_5046709717" evidence="2">
    <location>
        <begin position="22"/>
        <end position="146"/>
    </location>
</feature>
<feature type="compositionally biased region" description="Pro residues" evidence="1">
    <location>
        <begin position="27"/>
        <end position="40"/>
    </location>
</feature>
<name>A0ABU9BM78_9BURK</name>
<evidence type="ECO:0000256" key="1">
    <source>
        <dbReference type="SAM" id="MobiDB-lite"/>
    </source>
</evidence>
<keyword evidence="2" id="KW-0732">Signal</keyword>
<keyword evidence="4" id="KW-1185">Reference proteome</keyword>
<gene>
    <name evidence="3" type="ORF">AACH06_09545</name>
</gene>
<feature type="signal peptide" evidence="2">
    <location>
        <begin position="1"/>
        <end position="21"/>
    </location>
</feature>
<comment type="caution">
    <text evidence="3">The sequence shown here is derived from an EMBL/GenBank/DDBJ whole genome shotgun (WGS) entry which is preliminary data.</text>
</comment>
<sequence>MNVRHALAAAALAAVSVTSFAQSTPAPVAPPATPTTPPVTEPGVRGTNTPVINKHEANQQDRIRDGKQSGEITKREARRLHAEQKAVDRAQNKAAADGTVTTQERHHIRRMQARADKDIYRQKHDGAQRPDKPTTPATPATPSAVK</sequence>
<dbReference type="EMBL" id="JBBUTG010000004">
    <property type="protein sequence ID" value="MEK8031058.1"/>
    <property type="molecule type" value="Genomic_DNA"/>
</dbReference>